<reference evidence="1" key="1">
    <citation type="submission" date="2021-08" db="EMBL/GenBank/DDBJ databases">
        <authorList>
            <person name="Misof B."/>
            <person name="Oliver O."/>
            <person name="Podsiadlowski L."/>
            <person name="Donath A."/>
            <person name="Peters R."/>
            <person name="Mayer C."/>
            <person name="Rust J."/>
            <person name="Gunkel S."/>
            <person name="Lesny P."/>
            <person name="Martin S."/>
            <person name="Oeyen J.P."/>
            <person name="Petersen M."/>
            <person name="Panagiotis P."/>
            <person name="Wilbrandt J."/>
            <person name="Tanja T."/>
        </authorList>
    </citation>
    <scope>NUCLEOTIDE SEQUENCE</scope>
    <source>
        <strain evidence="1">GBR_01_08_01A</strain>
        <tissue evidence="1">Thorax + abdomen</tissue>
    </source>
</reference>
<gene>
    <name evidence="1" type="ORF">KPH14_007573</name>
</gene>
<dbReference type="PANTHER" id="PTHR35075">
    <property type="entry name" value="A-KINASE ANCHOR PROTEIN 14"/>
    <property type="match status" value="1"/>
</dbReference>
<comment type="caution">
    <text evidence="1">The sequence shown here is derived from an EMBL/GenBank/DDBJ whole genome shotgun (WGS) entry which is preliminary data.</text>
</comment>
<dbReference type="Proteomes" id="UP001258017">
    <property type="component" value="Unassembled WGS sequence"/>
</dbReference>
<dbReference type="AlphaFoldDB" id="A0AAD9RIJ8"/>
<evidence type="ECO:0000313" key="2">
    <source>
        <dbReference type="Proteomes" id="UP001258017"/>
    </source>
</evidence>
<reference evidence="1" key="2">
    <citation type="journal article" date="2023" name="Commun. Biol.">
        <title>Intrasexual cuticular hydrocarbon dimorphism in a wasp sheds light on hydrocarbon biosynthesis genes in Hymenoptera.</title>
        <authorList>
            <person name="Moris V.C."/>
            <person name="Podsiadlowski L."/>
            <person name="Martin S."/>
            <person name="Oeyen J.P."/>
            <person name="Donath A."/>
            <person name="Petersen M."/>
            <person name="Wilbrandt J."/>
            <person name="Misof B."/>
            <person name="Liedtke D."/>
            <person name="Thamm M."/>
            <person name="Scheiner R."/>
            <person name="Schmitt T."/>
            <person name="Niehuis O."/>
        </authorList>
    </citation>
    <scope>NUCLEOTIDE SEQUENCE</scope>
    <source>
        <strain evidence="1">GBR_01_08_01A</strain>
    </source>
</reference>
<evidence type="ECO:0000313" key="1">
    <source>
        <dbReference type="EMBL" id="KAK2579893.1"/>
    </source>
</evidence>
<dbReference type="InterPro" id="IPR053084">
    <property type="entry name" value="AKAP"/>
</dbReference>
<dbReference type="EMBL" id="JAIFRP010000073">
    <property type="protein sequence ID" value="KAK2579893.1"/>
    <property type="molecule type" value="Genomic_DNA"/>
</dbReference>
<dbReference type="GO" id="GO:0034237">
    <property type="term" value="F:protein kinase A regulatory subunit binding"/>
    <property type="evidence" value="ECO:0007669"/>
    <property type="project" value="TreeGrafter"/>
</dbReference>
<accession>A0AAD9RIJ8</accession>
<organism evidence="1 2">
    <name type="scientific">Odynerus spinipes</name>
    <dbReference type="NCBI Taxonomy" id="1348599"/>
    <lineage>
        <taxon>Eukaryota</taxon>
        <taxon>Metazoa</taxon>
        <taxon>Ecdysozoa</taxon>
        <taxon>Arthropoda</taxon>
        <taxon>Hexapoda</taxon>
        <taxon>Insecta</taxon>
        <taxon>Pterygota</taxon>
        <taxon>Neoptera</taxon>
        <taxon>Endopterygota</taxon>
        <taxon>Hymenoptera</taxon>
        <taxon>Apocrita</taxon>
        <taxon>Aculeata</taxon>
        <taxon>Vespoidea</taxon>
        <taxon>Vespidae</taxon>
        <taxon>Eumeninae</taxon>
        <taxon>Odynerus</taxon>
    </lineage>
</organism>
<dbReference type="GO" id="GO:0005952">
    <property type="term" value="C:cAMP-dependent protein kinase complex"/>
    <property type="evidence" value="ECO:0007669"/>
    <property type="project" value="TreeGrafter"/>
</dbReference>
<keyword evidence="2" id="KW-1185">Reference proteome</keyword>
<protein>
    <submittedName>
        <fullName evidence="1">Uncharacterized protein</fullName>
    </submittedName>
</protein>
<dbReference type="PANTHER" id="PTHR35075:SF1">
    <property type="entry name" value="A-KINASE ANCHOR PROTEIN 14"/>
    <property type="match status" value="1"/>
</dbReference>
<dbReference type="InterPro" id="IPR025663">
    <property type="entry name" value="AKAP_28"/>
</dbReference>
<dbReference type="Pfam" id="PF14469">
    <property type="entry name" value="AKAP28"/>
    <property type="match status" value="1"/>
</dbReference>
<name>A0AAD9RIJ8_9HYME</name>
<sequence>MISTTPYNFRHLITDYDVNSFFDVENFVCRFVEKTIVNAMRLISGMDDAPSKEERRNATITRSLSRFGIEWPTCGSITMHDALDSIENEMQAWNNSPELKDWMFSVEFMNLSAIDFTDLYSFEVIWSVPTPAYPEPQVTVSVFFTVAVDLNHPSHYPPDVTYFFESQQFVHRLNTIFQPKWLYDILDMKTMMFKSFTC</sequence>
<proteinExistence type="predicted"/>